<protein>
    <recommendedName>
        <fullName evidence="5">Galactose oxidase</fullName>
    </recommendedName>
</protein>
<dbReference type="Gene3D" id="2.120.10.80">
    <property type="entry name" value="Kelch-type beta propeller"/>
    <property type="match status" value="1"/>
</dbReference>
<keyword evidence="4" id="KW-1185">Reference proteome</keyword>
<name>A0A397TB25_9GLOM</name>
<evidence type="ECO:0008006" key="5">
    <source>
        <dbReference type="Google" id="ProtNLM"/>
    </source>
</evidence>
<sequence>MSPQQHEGFQAESYDGKIYLFVGSESDDLGRIIILNTEDLTWAPGEYINSPLARYGYTATLTKDGLIIYIGGVYRDGSYANMNEIPIYDTIEDNWSNSIMNANEEIIPKGRQMHSATLSEYDTIIVYGGYYYEVSSNPELIILDMSSQIFNWIQPTVTNGLIEPRWGHTSTYIYSQMIVAF</sequence>
<dbReference type="Proteomes" id="UP000265703">
    <property type="component" value="Unassembled WGS sequence"/>
</dbReference>
<accession>A0A397TB25</accession>
<keyword evidence="2" id="KW-0677">Repeat</keyword>
<proteinExistence type="predicted"/>
<evidence type="ECO:0000313" key="4">
    <source>
        <dbReference type="Proteomes" id="UP000265703"/>
    </source>
</evidence>
<dbReference type="PANTHER" id="PTHR46093:SF18">
    <property type="entry name" value="FIBRONECTIN TYPE-III DOMAIN-CONTAINING PROTEIN"/>
    <property type="match status" value="1"/>
</dbReference>
<gene>
    <name evidence="3" type="ORF">C1645_757621</name>
</gene>
<comment type="caution">
    <text evidence="3">The sequence shown here is derived from an EMBL/GenBank/DDBJ whole genome shotgun (WGS) entry which is preliminary data.</text>
</comment>
<dbReference type="PANTHER" id="PTHR46093">
    <property type="entry name" value="ACYL-COA-BINDING DOMAIN-CONTAINING PROTEIN 5"/>
    <property type="match status" value="1"/>
</dbReference>
<reference evidence="3 4" key="1">
    <citation type="submission" date="2018-06" db="EMBL/GenBank/DDBJ databases">
        <title>Comparative genomics reveals the genomic features of Rhizophagus irregularis, R. cerebriforme, R. diaphanum and Gigaspora rosea, and their symbiotic lifestyle signature.</title>
        <authorList>
            <person name="Morin E."/>
            <person name="San Clemente H."/>
            <person name="Chen E.C.H."/>
            <person name="De La Providencia I."/>
            <person name="Hainaut M."/>
            <person name="Kuo A."/>
            <person name="Kohler A."/>
            <person name="Murat C."/>
            <person name="Tang N."/>
            <person name="Roy S."/>
            <person name="Loubradou J."/>
            <person name="Henrissat B."/>
            <person name="Grigoriev I.V."/>
            <person name="Corradi N."/>
            <person name="Roux C."/>
            <person name="Martin F.M."/>
        </authorList>
    </citation>
    <scope>NUCLEOTIDE SEQUENCE [LARGE SCALE GENOMIC DNA]</scope>
    <source>
        <strain evidence="3 4">DAOM 227022</strain>
    </source>
</reference>
<dbReference type="SUPFAM" id="SSF117281">
    <property type="entry name" value="Kelch motif"/>
    <property type="match status" value="1"/>
</dbReference>
<evidence type="ECO:0000256" key="1">
    <source>
        <dbReference type="ARBA" id="ARBA00022441"/>
    </source>
</evidence>
<organism evidence="3 4">
    <name type="scientific">Glomus cerebriforme</name>
    <dbReference type="NCBI Taxonomy" id="658196"/>
    <lineage>
        <taxon>Eukaryota</taxon>
        <taxon>Fungi</taxon>
        <taxon>Fungi incertae sedis</taxon>
        <taxon>Mucoromycota</taxon>
        <taxon>Glomeromycotina</taxon>
        <taxon>Glomeromycetes</taxon>
        <taxon>Glomerales</taxon>
        <taxon>Glomeraceae</taxon>
        <taxon>Glomus</taxon>
    </lineage>
</organism>
<dbReference type="InterPro" id="IPR015915">
    <property type="entry name" value="Kelch-typ_b-propeller"/>
</dbReference>
<dbReference type="AlphaFoldDB" id="A0A397TB25"/>
<evidence type="ECO:0000256" key="2">
    <source>
        <dbReference type="ARBA" id="ARBA00022737"/>
    </source>
</evidence>
<dbReference type="EMBL" id="QKYT01000061">
    <property type="protein sequence ID" value="RIA95460.1"/>
    <property type="molecule type" value="Genomic_DNA"/>
</dbReference>
<feature type="non-terminal residue" evidence="3">
    <location>
        <position position="181"/>
    </location>
</feature>
<keyword evidence="1" id="KW-0880">Kelch repeat</keyword>
<dbReference type="OrthoDB" id="2364877at2759"/>
<evidence type="ECO:0000313" key="3">
    <source>
        <dbReference type="EMBL" id="RIA95460.1"/>
    </source>
</evidence>